<name>A0A5B9N7K4_9CAUD</name>
<keyword evidence="2" id="KW-1185">Reference proteome</keyword>
<evidence type="ECO:0000313" key="2">
    <source>
        <dbReference type="Proteomes" id="UP000323739"/>
    </source>
</evidence>
<evidence type="ECO:0000313" key="1">
    <source>
        <dbReference type="EMBL" id="QEG08606.1"/>
    </source>
</evidence>
<sequence>MIVGLIFNEVNKMSVDTKVFVVADKSKLLEVVGEVNKHLDIFIRTNLDAFVEDKGYNNRFNAIRNCKEDHEVSFSNGVKNIYVSFLADCPSFQIVFGCGDNNDRIVWCSQNSCDYKEIIEGNKIIFSWGCWGSNEEITQIVCEALYKFGPVYYDLNDCDEVDFQLFDRDVK</sequence>
<dbReference type="KEGG" id="vg:55617061"/>
<organism evidence="1 2">
    <name type="scientific">Aeromonas phage 4L372D</name>
    <dbReference type="NCBI Taxonomy" id="2588518"/>
    <lineage>
        <taxon>Viruses</taxon>
        <taxon>Duplodnaviria</taxon>
        <taxon>Heunggongvirae</taxon>
        <taxon>Uroviricota</taxon>
        <taxon>Caudoviricetes</taxon>
        <taxon>Plateaulakevirus</taxon>
        <taxon>Plateaulakevirus pv4L372D</taxon>
    </lineage>
</organism>
<reference evidence="1 2" key="1">
    <citation type="submission" date="2019-04" db="EMBL/GenBank/DDBJ databases">
        <title>Nine Novel Phages from a Plateau Lake in Southwest China Provide Insights into Aeromonas Phage Diversity.</title>
        <authorList>
            <person name="Xiao W."/>
            <person name="Bai M."/>
            <person name="Wang Y."/>
            <person name="Cui X."/>
        </authorList>
    </citation>
    <scope>NUCLEOTIDE SEQUENCE [LARGE SCALE GENOMIC DNA]</scope>
</reference>
<dbReference type="GeneID" id="55617061"/>
<dbReference type="Proteomes" id="UP000323739">
    <property type="component" value="Segment"/>
</dbReference>
<accession>A0A5B9N7K4</accession>
<dbReference type="EMBL" id="MK813939">
    <property type="protein sequence ID" value="QEG08606.1"/>
    <property type="molecule type" value="Genomic_DNA"/>
</dbReference>
<gene>
    <name evidence="1" type="primary">4L372D_142</name>
</gene>
<dbReference type="RefSeq" id="YP_009846690.1">
    <property type="nucleotide sequence ID" value="NC_048771.1"/>
</dbReference>
<protein>
    <submittedName>
        <fullName evidence="1">Uncharacterized protein</fullName>
    </submittedName>
</protein>
<proteinExistence type="predicted"/>